<name>A0A517YG47_9BACT</name>
<feature type="transmembrane region" description="Helical" evidence="1">
    <location>
        <begin position="495"/>
        <end position="521"/>
    </location>
</feature>
<dbReference type="EMBL" id="CP036274">
    <property type="protein sequence ID" value="QDU29189.1"/>
    <property type="molecule type" value="Genomic_DNA"/>
</dbReference>
<dbReference type="GO" id="GO:0140359">
    <property type="term" value="F:ABC-type transporter activity"/>
    <property type="evidence" value="ECO:0007669"/>
    <property type="project" value="InterPro"/>
</dbReference>
<keyword evidence="1" id="KW-0812">Transmembrane</keyword>
<feature type="transmembrane region" description="Helical" evidence="1">
    <location>
        <begin position="284"/>
        <end position="305"/>
    </location>
</feature>
<dbReference type="GO" id="GO:0004175">
    <property type="term" value="F:endopeptidase activity"/>
    <property type="evidence" value="ECO:0007669"/>
    <property type="project" value="UniProtKB-ARBA"/>
</dbReference>
<dbReference type="Pfam" id="PF02517">
    <property type="entry name" value="Rce1-like"/>
    <property type="match status" value="1"/>
</dbReference>
<reference evidence="3 4" key="1">
    <citation type="submission" date="2019-02" db="EMBL/GenBank/DDBJ databases">
        <title>Deep-cultivation of Planctomycetes and their phenomic and genomic characterization uncovers novel biology.</title>
        <authorList>
            <person name="Wiegand S."/>
            <person name="Jogler M."/>
            <person name="Boedeker C."/>
            <person name="Pinto D."/>
            <person name="Vollmers J."/>
            <person name="Rivas-Marin E."/>
            <person name="Kohn T."/>
            <person name="Peeters S.H."/>
            <person name="Heuer A."/>
            <person name="Rast P."/>
            <person name="Oberbeckmann S."/>
            <person name="Bunk B."/>
            <person name="Jeske O."/>
            <person name="Meyerdierks A."/>
            <person name="Storesund J.E."/>
            <person name="Kallscheuer N."/>
            <person name="Luecker S."/>
            <person name="Lage O.M."/>
            <person name="Pohl T."/>
            <person name="Merkel B.J."/>
            <person name="Hornburger P."/>
            <person name="Mueller R.-W."/>
            <person name="Bruemmer F."/>
            <person name="Labrenz M."/>
            <person name="Spormann A.M."/>
            <person name="Op den Camp H."/>
            <person name="Overmann J."/>
            <person name="Amann R."/>
            <person name="Jetten M.S.M."/>
            <person name="Mascher T."/>
            <person name="Medema M.H."/>
            <person name="Devos D.P."/>
            <person name="Kaster A.-K."/>
            <person name="Ovreas L."/>
            <person name="Rohde M."/>
            <person name="Galperin M.Y."/>
            <person name="Jogler C."/>
        </authorList>
    </citation>
    <scope>NUCLEOTIDE SEQUENCE [LARGE SCALE GENOMIC DNA]</scope>
    <source>
        <strain evidence="3 4">ETA_A8</strain>
    </source>
</reference>
<feature type="transmembrane region" description="Helical" evidence="1">
    <location>
        <begin position="469"/>
        <end position="489"/>
    </location>
</feature>
<dbReference type="InterPro" id="IPR003675">
    <property type="entry name" value="Rce1/LyrA-like_dom"/>
</dbReference>
<sequence>MSWTNIRLIYLRELRDQLRDRRTLFTIVILPLLMYPLLAMVWCQMQQFLKEQPSKVRIVGVVNLPQQPTLLENGEFPLALCSDNERRLLTLQIDDNAAVPSEPLTIDDLREAAERDIKSGLYDAVVYFPPEFGKNIDRLRRGKEETAADQLQVTDLDAIPQPEIFADSASDASRVALNRVDLVLRRWREVMVHDNLIQSDVPLGAARPFELVNTDVAETFRRRAAIWSKVLPFVLLIWALTGAFYPAVDLCAGEKERGTLETLLVSPAQRDEIVWGKLLCVTTFSMATSLLNLVCMGLTGSLFFMQMASNMASPMMMDLGPPPLSSLCWLALALAPISALFSALALAIAAFARSTKEGQYYLMPLLLVSLPLMVLPLLPQVRLDLGFSLIPVTGVMLLLRALMEGQYLEALRYSPFVIGITALCCWLSIRWAIRQFNSEAVLFRESERFGLGLWLRHLVRDRQDTPSPAEAIACGILLLFIRFIASFTIPMPSDWTQFAVTTLVVQVALIATPACLMAIMLTRKPRQTLLLQAPSFWSTVPAAMLLAMLLHPALMLLGAGIREVYPLSEETLRALAPLESLLSHATLPELLLLVAVVPAICEELAFRGFILSGLRRLGHKWTAIAICSVLFGVAHGLLQQSLAAAVVGMVIGYIAVKTNSLLPAMAYHFVHNGLGVLHSRITPELLDRWYVLDAVVSISNEGGIEYRWTATVIAALLGVLILLWIKRLPYHPCAEERLQQALARQSVPVPT</sequence>
<feature type="domain" description="CAAX prenyl protease 2/Lysostaphin resistance protein A-like" evidence="2">
    <location>
        <begin position="590"/>
        <end position="673"/>
    </location>
</feature>
<feature type="transmembrane region" description="Helical" evidence="1">
    <location>
        <begin position="326"/>
        <end position="352"/>
    </location>
</feature>
<evidence type="ECO:0000256" key="1">
    <source>
        <dbReference type="SAM" id="Phobius"/>
    </source>
</evidence>
<feature type="transmembrane region" description="Helical" evidence="1">
    <location>
        <begin position="230"/>
        <end position="248"/>
    </location>
</feature>
<organism evidence="3 4">
    <name type="scientific">Anatilimnocola aggregata</name>
    <dbReference type="NCBI Taxonomy" id="2528021"/>
    <lineage>
        <taxon>Bacteria</taxon>
        <taxon>Pseudomonadati</taxon>
        <taxon>Planctomycetota</taxon>
        <taxon>Planctomycetia</taxon>
        <taxon>Pirellulales</taxon>
        <taxon>Pirellulaceae</taxon>
        <taxon>Anatilimnocola</taxon>
    </lineage>
</organism>
<protein>
    <submittedName>
        <fullName evidence="3">ABC-2 family transporter protein</fullName>
    </submittedName>
</protein>
<evidence type="ECO:0000313" key="3">
    <source>
        <dbReference type="EMBL" id="QDU29189.1"/>
    </source>
</evidence>
<dbReference type="NCBIfam" id="NF041647">
    <property type="entry name" value="ABC_perm_CPBP"/>
    <property type="match status" value="1"/>
</dbReference>
<evidence type="ECO:0000313" key="4">
    <source>
        <dbReference type="Proteomes" id="UP000315017"/>
    </source>
</evidence>
<accession>A0A517YG47</accession>
<keyword evidence="4" id="KW-1185">Reference proteome</keyword>
<feature type="transmembrane region" description="Helical" evidence="1">
    <location>
        <begin position="24"/>
        <end position="43"/>
    </location>
</feature>
<dbReference type="GO" id="GO:0005886">
    <property type="term" value="C:plasma membrane"/>
    <property type="evidence" value="ECO:0007669"/>
    <property type="project" value="UniProtKB-SubCell"/>
</dbReference>
<keyword evidence="1" id="KW-0472">Membrane</keyword>
<proteinExistence type="predicted"/>
<gene>
    <name evidence="3" type="ORF">ETAA8_42960</name>
</gene>
<feature type="transmembrane region" description="Helical" evidence="1">
    <location>
        <begin position="415"/>
        <end position="433"/>
    </location>
</feature>
<feature type="transmembrane region" description="Helical" evidence="1">
    <location>
        <begin position="358"/>
        <end position="378"/>
    </location>
</feature>
<dbReference type="OrthoDB" id="5486437at2"/>
<dbReference type="Proteomes" id="UP000315017">
    <property type="component" value="Chromosome"/>
</dbReference>
<feature type="transmembrane region" description="Helical" evidence="1">
    <location>
        <begin position="622"/>
        <end position="655"/>
    </location>
</feature>
<dbReference type="Pfam" id="PF12679">
    <property type="entry name" value="ABC2_membrane_2"/>
    <property type="match status" value="1"/>
</dbReference>
<dbReference type="KEGG" id="aagg:ETAA8_42960"/>
<dbReference type="GO" id="GO:0080120">
    <property type="term" value="P:CAAX-box protein maturation"/>
    <property type="evidence" value="ECO:0007669"/>
    <property type="project" value="UniProtKB-ARBA"/>
</dbReference>
<dbReference type="AlphaFoldDB" id="A0A517YG47"/>
<evidence type="ECO:0000259" key="2">
    <source>
        <dbReference type="Pfam" id="PF02517"/>
    </source>
</evidence>
<dbReference type="RefSeq" id="WP_145092652.1">
    <property type="nucleotide sequence ID" value="NZ_CP036274.1"/>
</dbReference>
<dbReference type="PANTHER" id="PTHR43471:SF3">
    <property type="entry name" value="ABC TRANSPORTER PERMEASE PROTEIN NATB"/>
    <property type="match status" value="1"/>
</dbReference>
<dbReference type="PANTHER" id="PTHR43471">
    <property type="entry name" value="ABC TRANSPORTER PERMEASE"/>
    <property type="match status" value="1"/>
</dbReference>
<feature type="transmembrane region" description="Helical" evidence="1">
    <location>
        <begin position="706"/>
        <end position="725"/>
    </location>
</feature>
<keyword evidence="1" id="KW-1133">Transmembrane helix</keyword>